<accession>A0ABV5G623</accession>
<feature type="compositionally biased region" description="Basic and acidic residues" evidence="1">
    <location>
        <begin position="1"/>
        <end position="10"/>
    </location>
</feature>
<comment type="caution">
    <text evidence="2">The sequence shown here is derived from an EMBL/GenBank/DDBJ whole genome shotgun (WGS) entry which is preliminary data.</text>
</comment>
<evidence type="ECO:0000313" key="3">
    <source>
        <dbReference type="Proteomes" id="UP001589575"/>
    </source>
</evidence>
<feature type="region of interest" description="Disordered" evidence="1">
    <location>
        <begin position="1"/>
        <end position="27"/>
    </location>
</feature>
<proteinExistence type="predicted"/>
<sequence length="77" mass="8727">MIRSIRETRSSRKSAIRCCCSTSTSGTGAARRSEIEMPYREIPAAWALKWSRAGRALRAQLRKRGWVASNGRAMARW</sequence>
<organism evidence="2 3">
    <name type="scientific">Citricoccus parietis</name>
    <dbReference type="NCBI Taxonomy" id="592307"/>
    <lineage>
        <taxon>Bacteria</taxon>
        <taxon>Bacillati</taxon>
        <taxon>Actinomycetota</taxon>
        <taxon>Actinomycetes</taxon>
        <taxon>Micrococcales</taxon>
        <taxon>Micrococcaceae</taxon>
        <taxon>Citricoccus</taxon>
    </lineage>
</organism>
<name>A0ABV5G623_9MICC</name>
<evidence type="ECO:0000256" key="1">
    <source>
        <dbReference type="SAM" id="MobiDB-lite"/>
    </source>
</evidence>
<reference evidence="2 3" key="1">
    <citation type="submission" date="2024-09" db="EMBL/GenBank/DDBJ databases">
        <authorList>
            <person name="Sun Q."/>
            <person name="Mori K."/>
        </authorList>
    </citation>
    <scope>NUCLEOTIDE SEQUENCE [LARGE SCALE GENOMIC DNA]</scope>
    <source>
        <strain evidence="2 3">CCM 7609</strain>
    </source>
</reference>
<evidence type="ECO:0000313" key="2">
    <source>
        <dbReference type="EMBL" id="MFB9074401.1"/>
    </source>
</evidence>
<protein>
    <submittedName>
        <fullName evidence="2">Uncharacterized protein</fullName>
    </submittedName>
</protein>
<gene>
    <name evidence="2" type="ORF">ACFFX0_25705</name>
</gene>
<keyword evidence="3" id="KW-1185">Reference proteome</keyword>
<dbReference type="Proteomes" id="UP001589575">
    <property type="component" value="Unassembled WGS sequence"/>
</dbReference>
<dbReference type="EMBL" id="JBHMFI010000002">
    <property type="protein sequence ID" value="MFB9074401.1"/>
    <property type="molecule type" value="Genomic_DNA"/>
</dbReference>